<evidence type="ECO:0000313" key="3">
    <source>
        <dbReference type="Proteomes" id="UP000019486"/>
    </source>
</evidence>
<organism evidence="2 3">
    <name type="scientific">Skermanella stibiiresistens SB22</name>
    <dbReference type="NCBI Taxonomy" id="1385369"/>
    <lineage>
        <taxon>Bacteria</taxon>
        <taxon>Pseudomonadati</taxon>
        <taxon>Pseudomonadota</taxon>
        <taxon>Alphaproteobacteria</taxon>
        <taxon>Rhodospirillales</taxon>
        <taxon>Azospirillaceae</taxon>
        <taxon>Skermanella</taxon>
    </lineage>
</organism>
<dbReference type="AlphaFoldDB" id="W9GUP2"/>
<feature type="region of interest" description="Disordered" evidence="1">
    <location>
        <begin position="1"/>
        <end position="24"/>
    </location>
</feature>
<accession>W9GUP2</accession>
<proteinExistence type="predicted"/>
<name>W9GUP2_9PROT</name>
<dbReference type="RefSeq" id="WP_037458655.1">
    <property type="nucleotide sequence ID" value="NZ_AVFL01000025.1"/>
</dbReference>
<protein>
    <submittedName>
        <fullName evidence="2">Uncharacterized protein</fullName>
    </submittedName>
</protein>
<gene>
    <name evidence="2" type="ORF">N825_17030</name>
</gene>
<comment type="caution">
    <text evidence="2">The sequence shown here is derived from an EMBL/GenBank/DDBJ whole genome shotgun (WGS) entry which is preliminary data.</text>
</comment>
<sequence>MSKYEEQAYRVGGGKPNPNAKPNVPLLKSQLARLRHDLEQFIARKPDGSVIAPLKERIREMEATIASAEAENKRERQSARNSDDDDDTGTRQELRSTSSRFPPRGRPGRSGI</sequence>
<reference evidence="2 3" key="1">
    <citation type="submission" date="2013-08" db="EMBL/GenBank/DDBJ databases">
        <title>The genome sequence of Skermanella stibiiresistens.</title>
        <authorList>
            <person name="Zhu W."/>
            <person name="Wang G."/>
        </authorList>
    </citation>
    <scope>NUCLEOTIDE SEQUENCE [LARGE SCALE GENOMIC DNA]</scope>
    <source>
        <strain evidence="2 3">SB22</strain>
    </source>
</reference>
<feature type="compositionally biased region" description="Basic and acidic residues" evidence="1">
    <location>
        <begin position="70"/>
        <end position="94"/>
    </location>
</feature>
<dbReference type="Proteomes" id="UP000019486">
    <property type="component" value="Unassembled WGS sequence"/>
</dbReference>
<dbReference type="EMBL" id="AVFL01000025">
    <property type="protein sequence ID" value="EWY37605.1"/>
    <property type="molecule type" value="Genomic_DNA"/>
</dbReference>
<evidence type="ECO:0000313" key="2">
    <source>
        <dbReference type="EMBL" id="EWY37605.1"/>
    </source>
</evidence>
<evidence type="ECO:0000256" key="1">
    <source>
        <dbReference type="SAM" id="MobiDB-lite"/>
    </source>
</evidence>
<keyword evidence="3" id="KW-1185">Reference proteome</keyword>
<dbReference type="OrthoDB" id="7360095at2"/>
<feature type="region of interest" description="Disordered" evidence="1">
    <location>
        <begin position="65"/>
        <end position="112"/>
    </location>
</feature>